<dbReference type="Gene3D" id="3.30.559.30">
    <property type="entry name" value="Nonribosomal peptide synthetase, condensation domain"/>
    <property type="match status" value="3"/>
</dbReference>
<keyword evidence="2" id="KW-0596">Phosphopantetheine</keyword>
<dbReference type="Gene3D" id="3.40.50.12780">
    <property type="entry name" value="N-terminal domain of ligase-like"/>
    <property type="match status" value="1"/>
</dbReference>
<dbReference type="Pfam" id="PF00501">
    <property type="entry name" value="AMP-binding"/>
    <property type="match status" value="1"/>
</dbReference>
<name>A0AAE3VE25_9BACT</name>
<evidence type="ECO:0000256" key="2">
    <source>
        <dbReference type="ARBA" id="ARBA00022450"/>
    </source>
</evidence>
<dbReference type="Pfam" id="PF13193">
    <property type="entry name" value="AMP-binding_C"/>
    <property type="match status" value="1"/>
</dbReference>
<evidence type="ECO:0000256" key="5">
    <source>
        <dbReference type="SAM" id="MobiDB-lite"/>
    </source>
</evidence>
<evidence type="ECO:0000259" key="6">
    <source>
        <dbReference type="PROSITE" id="PS50075"/>
    </source>
</evidence>
<protein>
    <submittedName>
        <fullName evidence="7">Amino acid adenylation domain-containing protein/non-ribosomal peptide synthase protein (TIGR01720 family)</fullName>
    </submittedName>
</protein>
<dbReference type="InterPro" id="IPR015424">
    <property type="entry name" value="PyrdxlP-dep_Trfase"/>
</dbReference>
<dbReference type="SUPFAM" id="SSF53383">
    <property type="entry name" value="PLP-dependent transferases"/>
    <property type="match status" value="1"/>
</dbReference>
<dbReference type="NCBIfam" id="TIGR01733">
    <property type="entry name" value="AA-adenyl-dom"/>
    <property type="match status" value="1"/>
</dbReference>
<dbReference type="Pfam" id="PF00668">
    <property type="entry name" value="Condensation"/>
    <property type="match status" value="3"/>
</dbReference>
<dbReference type="PROSITE" id="PS00455">
    <property type="entry name" value="AMP_BINDING"/>
    <property type="match status" value="1"/>
</dbReference>
<evidence type="ECO:0000256" key="4">
    <source>
        <dbReference type="ARBA" id="ARBA00022898"/>
    </source>
</evidence>
<keyword evidence="4" id="KW-0663">Pyridoxal phosphate</keyword>
<dbReference type="PROSITE" id="PS00012">
    <property type="entry name" value="PHOSPHOPANTETHEINE"/>
    <property type="match status" value="1"/>
</dbReference>
<dbReference type="PANTHER" id="PTHR45527:SF1">
    <property type="entry name" value="FATTY ACID SYNTHASE"/>
    <property type="match status" value="1"/>
</dbReference>
<dbReference type="SUPFAM" id="SSF56801">
    <property type="entry name" value="Acetyl-CoA synthetase-like"/>
    <property type="match status" value="1"/>
</dbReference>
<dbReference type="PANTHER" id="PTHR45527">
    <property type="entry name" value="NONRIBOSOMAL PEPTIDE SYNTHETASE"/>
    <property type="match status" value="1"/>
</dbReference>
<dbReference type="Gene3D" id="3.90.1150.10">
    <property type="entry name" value="Aspartate Aminotransferase, domain 1"/>
    <property type="match status" value="1"/>
</dbReference>
<dbReference type="InterPro" id="IPR020806">
    <property type="entry name" value="PKS_PP-bd"/>
</dbReference>
<feature type="domain" description="Carrier" evidence="6">
    <location>
        <begin position="1090"/>
        <end position="1164"/>
    </location>
</feature>
<accession>A0AAE3VE25</accession>
<dbReference type="GO" id="GO:0031177">
    <property type="term" value="F:phosphopantetheine binding"/>
    <property type="evidence" value="ECO:0007669"/>
    <property type="project" value="InterPro"/>
</dbReference>
<dbReference type="Gene3D" id="3.30.300.30">
    <property type="match status" value="1"/>
</dbReference>
<keyword evidence="3" id="KW-0597">Phosphoprotein</keyword>
<proteinExistence type="predicted"/>
<evidence type="ECO:0000313" key="7">
    <source>
        <dbReference type="EMBL" id="MDQ0288809.1"/>
    </source>
</evidence>
<comment type="caution">
    <text evidence="7">The sequence shown here is derived from an EMBL/GenBank/DDBJ whole genome shotgun (WGS) entry which is preliminary data.</text>
</comment>
<feature type="domain" description="Carrier" evidence="6">
    <location>
        <begin position="5"/>
        <end position="80"/>
    </location>
</feature>
<dbReference type="InterPro" id="IPR045851">
    <property type="entry name" value="AMP-bd_C_sf"/>
</dbReference>
<dbReference type="FunFam" id="3.40.50.980:FF:000002">
    <property type="entry name" value="Enterobactin synthetase component F"/>
    <property type="match status" value="1"/>
</dbReference>
<dbReference type="InterPro" id="IPR010071">
    <property type="entry name" value="AA_adenyl_dom"/>
</dbReference>
<dbReference type="InterPro" id="IPR023213">
    <property type="entry name" value="CAT-like_dom_sf"/>
</dbReference>
<dbReference type="Pfam" id="PF00202">
    <property type="entry name" value="Aminotran_3"/>
    <property type="match status" value="1"/>
</dbReference>
<dbReference type="GO" id="GO:0043041">
    <property type="term" value="P:amino acid activation for nonribosomal peptide biosynthetic process"/>
    <property type="evidence" value="ECO:0007669"/>
    <property type="project" value="TreeGrafter"/>
</dbReference>
<dbReference type="Gene3D" id="1.10.1200.10">
    <property type="entry name" value="ACP-like"/>
    <property type="match status" value="3"/>
</dbReference>
<reference evidence="7" key="1">
    <citation type="submission" date="2023-07" db="EMBL/GenBank/DDBJ databases">
        <title>Genomic Encyclopedia of Type Strains, Phase IV (KMG-IV): sequencing the most valuable type-strain genomes for metagenomic binning, comparative biology and taxonomic classification.</title>
        <authorList>
            <person name="Goeker M."/>
        </authorList>
    </citation>
    <scope>NUCLEOTIDE SEQUENCE</scope>
    <source>
        <strain evidence="7">DSM 24202</strain>
    </source>
</reference>
<dbReference type="Pfam" id="PF00550">
    <property type="entry name" value="PP-binding"/>
    <property type="match status" value="3"/>
</dbReference>
<sequence>MDTERIAFAYLAEVIAKTSGIPAADLTPDTDLLAMGLDSLMFVQIGRVIEKDYGLAIPIRSFYDDLHSVRQLANKLAACPTRTGYAAAVHNTAPKPPTADGPPPVTTTISGDKSQDNSVDKVMMAHIELMQQFFAHTGPAATPATAATPAAPVAKAKSVTDNATEEERRAATEMRLRFTGVDPNPRSDLTKAQHKFIQALIQRLWQRCPASKQWTEEFRPWLADWKFFVQVRRDTKAMRFPLLAAKSAGSYVWDMDGNRYIDLAMGMGAHFFGHSPTFIDDAIRSQMLQSSAIGWQAPLAGSVARKICQLTGFDRAAFFVTGSDAVMLAMRLVRAARGRSLVVQFAGAYHGICSDMLGGQSERGTIPMSPGIPEAFVQDILILDYGSDEALDVIKQRANELAGVFVEPVQGRKVSLQPQRFLRQLRKVTADSGIPLVFDEMVNGFRIAPGGAQEWFGVHADVAVYGKIIGGGLPLSVIAGKAELMRWIDGGVWNFDDDSFPCTDNISTGGTHNRHPLALAAANAVLDHIEAVSAELYPALRERIRRMADSLNVFFEKENVPIQFSHFGTQFRFDSQSFPFEMELFYHLLLERGIFTWELHGCNLSTAHSDADCQEIVAAVKDAVQTLRQGGFAFASPNQRRFFFPMSSVQRRIYSLTKRKDAEMPYHLSGIWELTGEIDRDKIEDCLHQVICRHESLRTSFVVVDGEFYQHIISEPRFHLETLPPSQDPPLDILSRFVKPFDLAEPPLLRVGLMKTSNHEHLLFLDMHHLAVDGLSINVIINEFLQLYDDQALPAVKLQARHLQQRLDDYLLSEQAQTDEVFWRHILPESPDSLPRLELPLDHPRPEVQDFHGERLVLRLPEPALLAFRHYARRHKSSGFAVMLALYTAWLHRLTGQNDLLLGLPASGRIGVDSETAVGMFVNTVILREKIQPGTSFATLRDDVRERLFALQEHSNLPFGELLQRLNIPPATDRAPLIDTMFSYENAGRRELRCQGFQGKIIEQFEGAGMFDILFDVIETDGDIIVNFSYPKQLLEATTAQRWLEEFHHLFSQIINQEDSGDALPIASPTIPQPRQAIKKVPVTAAMATEALPGAAEALLATCRSILRNPGLSLADHYFKQGGDSIQAILIISRLFDHGWLLEVNEIFQHPILDELSRKLTRADAVPSVGCSSPSQVTSEPAAAVVGLSPLQSWYREKGEKPGEAYLQLAWLSAPSDVTVAALEAIIAHWFEAHPALATGLREDGQALPLGKKAFQVTQYPAKTHESTIVHTTRGLLSLTAGPLLVVAIQPRKKGQTRLLVALHHWIADAMTWQILLREWTMLWTDSKNARPLTKLPPETASFAQYAGAINSRRALVKAEAEKPFWREMLQATRHQKMLSAAANTENTVGRAELLLPPELADHLFGPAHDRFGTRSDELLLAAVVKALAVWTGDKTIGLLRENHGRIPSEFTGQLDLSNTPGWLTSAYPLCFHLPSPTPDCDVTVKAVRDTARRVNDQGLGFGILRYLGHDEELSRLPLPPFAFNYLGQFDRETTVHHAFALLPDPVAEEQDAARGFVSPIEFLAFRDNGGLHLTVTAATLPAAQDVAQALLDHTAAAIREILAEPAPTSPQDDRPAQAWRLPEGRRLLPGLGLTPVDIEDCWPLTPMQDGLFFQARLQPDSPAYFEQFSFLLDDVDPNCLAEAFQLLFQSYPTLRATFHSLPGDGTPVQLIHRNLSLPVTRIQVPSGCRPGSDEEQLEELARKDRATGFDVTTGPLMRVALLECGKGSTGVVWSHHHLLMDGWCVELLYRDLLTICDTLKKGEKNAPAARPGLLPYFDWLDKQPRTLAKDFWRDLLKGFAGPSRLPPWPQQSDEQRLYSAAEHTAILEPADTARVRDWAAANAATLFNALKTAWAVLLARFADTDDVVFGTIVSGRPPFVRDIDTTIGLLINTIPVRFQLNDDITAEQALRQLQKQANDSRPFEFLQLSDIQDACRIPELYDHLLVLENYPMSEELRQGEDGGTAGRPKMRALHSFEQPHYPLSLIAEPSGEQLRFRFMFNQNVYSQAQIAHLAAHLLLLLRELPTAHDQPLSRLNLLTEDERQWLCDWNDRKADYPRQANLIDLLEKQAAQTPQAVAITCTHRPDVTYAQLMDAIGRVATGIRSMPGYAPKSRLALWLSKSSDMVIAMLATLKADCAYVPLDPMYPQERLQFILSDCGAPFAIIGDDMPPLPADIAMQRLATLQETKTADLRMPQPLPDDCAYVIYTSGSTGIPKGCMVSHRNVVRLLKNSRMEFEFSSRDVWSNVHSFCFDFSVWEMYGALLYGGRLVIPAVEEIRDMFALYDLLVREKVTVFNQVPPAFYRFSEVAKIKGMDKLQSIKTIIFGGDRLTPELLQPWLAAVPLQHTRLVNMYGITETTVHVSCHEMTAAEIANSRGLSPIGHPIPETEIWIVDRFGNLQPPGIAGEMWIAGTGVCLGYLNRPELNAKRFGRHPLRPDERVYHSGDLGRIDPESKQATYLGRNDFQVQVRGFRVEVGEIENCLRQASAVDKAIVLPFAVDGSTQLVAYLTGRAEEAPKDWHDFCAAKLPHYMIPAKFLFVPEIPLTANGKIDRRALPSPWEQAVETTSDPLPLTPVRQKLRRLWETVLGGVAFGATDSFFTAGGNSLRAVKLSALVQSELGLALSVRDIFDTPRFDKQGDFLEAQAPSAASADIEDLLANYSPEELTEALKHLQG</sequence>
<evidence type="ECO:0000256" key="3">
    <source>
        <dbReference type="ARBA" id="ARBA00022553"/>
    </source>
</evidence>
<dbReference type="InterPro" id="IPR020845">
    <property type="entry name" value="AMP-binding_CS"/>
</dbReference>
<dbReference type="InterPro" id="IPR001242">
    <property type="entry name" value="Condensation_dom"/>
</dbReference>
<dbReference type="InterPro" id="IPR005814">
    <property type="entry name" value="Aminotrans_3"/>
</dbReference>
<dbReference type="CDD" id="cd19531">
    <property type="entry name" value="LCL_NRPS-like"/>
    <property type="match status" value="1"/>
</dbReference>
<feature type="compositionally biased region" description="Pro residues" evidence="5">
    <location>
        <begin position="94"/>
        <end position="105"/>
    </location>
</feature>
<dbReference type="GO" id="GO:0030170">
    <property type="term" value="F:pyridoxal phosphate binding"/>
    <property type="evidence" value="ECO:0007669"/>
    <property type="project" value="InterPro"/>
</dbReference>
<keyword evidence="8" id="KW-1185">Reference proteome</keyword>
<evidence type="ECO:0000256" key="1">
    <source>
        <dbReference type="ARBA" id="ARBA00001957"/>
    </source>
</evidence>
<comment type="cofactor">
    <cofactor evidence="1">
        <name>pantetheine 4'-phosphate</name>
        <dbReference type="ChEBI" id="CHEBI:47942"/>
    </cofactor>
</comment>
<dbReference type="Gene3D" id="3.40.640.10">
    <property type="entry name" value="Type I PLP-dependent aspartate aminotransferase-like (Major domain)"/>
    <property type="match status" value="1"/>
</dbReference>
<evidence type="ECO:0000313" key="8">
    <source>
        <dbReference type="Proteomes" id="UP001238163"/>
    </source>
</evidence>
<dbReference type="PROSITE" id="PS50075">
    <property type="entry name" value="CARRIER"/>
    <property type="match status" value="3"/>
</dbReference>
<dbReference type="SMART" id="SM00823">
    <property type="entry name" value="PKS_PP"/>
    <property type="match status" value="2"/>
</dbReference>
<dbReference type="InterPro" id="IPR000873">
    <property type="entry name" value="AMP-dep_synth/lig_dom"/>
</dbReference>
<feature type="domain" description="Carrier" evidence="6">
    <location>
        <begin position="2612"/>
        <end position="2687"/>
    </location>
</feature>
<gene>
    <name evidence="7" type="ORF">J3R75_000916</name>
</gene>
<dbReference type="Gene3D" id="3.30.559.10">
    <property type="entry name" value="Chloramphenicol acetyltransferase-like domain"/>
    <property type="match status" value="3"/>
</dbReference>
<dbReference type="SUPFAM" id="SSF47336">
    <property type="entry name" value="ACP-like"/>
    <property type="match status" value="3"/>
</dbReference>
<dbReference type="GO" id="GO:0044550">
    <property type="term" value="P:secondary metabolite biosynthetic process"/>
    <property type="evidence" value="ECO:0007669"/>
    <property type="project" value="TreeGrafter"/>
</dbReference>
<dbReference type="InterPro" id="IPR015421">
    <property type="entry name" value="PyrdxlP-dep_Trfase_major"/>
</dbReference>
<dbReference type="EMBL" id="JAUSVL010000001">
    <property type="protein sequence ID" value="MDQ0288809.1"/>
    <property type="molecule type" value="Genomic_DNA"/>
</dbReference>
<dbReference type="InterPro" id="IPR036736">
    <property type="entry name" value="ACP-like_sf"/>
</dbReference>
<organism evidence="7 8">
    <name type="scientific">Oligosphaera ethanolica</name>
    <dbReference type="NCBI Taxonomy" id="760260"/>
    <lineage>
        <taxon>Bacteria</taxon>
        <taxon>Pseudomonadati</taxon>
        <taxon>Lentisphaerota</taxon>
        <taxon>Oligosphaeria</taxon>
        <taxon>Oligosphaerales</taxon>
        <taxon>Oligosphaeraceae</taxon>
        <taxon>Oligosphaera</taxon>
    </lineage>
</organism>
<dbReference type="Proteomes" id="UP001238163">
    <property type="component" value="Unassembled WGS sequence"/>
</dbReference>
<dbReference type="InterPro" id="IPR006162">
    <property type="entry name" value="Ppantetheine_attach_site"/>
</dbReference>
<dbReference type="InterPro" id="IPR042099">
    <property type="entry name" value="ANL_N_sf"/>
</dbReference>
<dbReference type="InterPro" id="IPR009081">
    <property type="entry name" value="PP-bd_ACP"/>
</dbReference>
<feature type="region of interest" description="Disordered" evidence="5">
    <location>
        <begin position="90"/>
        <end position="116"/>
    </location>
</feature>
<dbReference type="GO" id="GO:0008483">
    <property type="term" value="F:transaminase activity"/>
    <property type="evidence" value="ECO:0007669"/>
    <property type="project" value="InterPro"/>
</dbReference>
<feature type="region of interest" description="Disordered" evidence="5">
    <location>
        <begin position="141"/>
        <end position="168"/>
    </location>
</feature>
<dbReference type="SUPFAM" id="SSF52777">
    <property type="entry name" value="CoA-dependent acyltransferases"/>
    <property type="match status" value="6"/>
</dbReference>
<dbReference type="GO" id="GO:0005737">
    <property type="term" value="C:cytoplasm"/>
    <property type="evidence" value="ECO:0007669"/>
    <property type="project" value="TreeGrafter"/>
</dbReference>
<dbReference type="RefSeq" id="WP_307260140.1">
    <property type="nucleotide sequence ID" value="NZ_JAUSVL010000001.1"/>
</dbReference>
<feature type="compositionally biased region" description="Low complexity" evidence="5">
    <location>
        <begin position="141"/>
        <end position="156"/>
    </location>
</feature>
<dbReference type="InterPro" id="IPR025110">
    <property type="entry name" value="AMP-bd_C"/>
</dbReference>
<dbReference type="InterPro" id="IPR015422">
    <property type="entry name" value="PyrdxlP-dep_Trfase_small"/>
</dbReference>